<sequence length="309" mass="31050">MSILSRLHLFSTPLIVSARICVLYLFNLLSRFSTASLFDRLPLSILCILHLFLSTFRTGVGSSTASGGVLSLVDLLSAISLSSLLAGSLSTSTGRAVMDGMSVSSPFSTSVGAGGVSISSTISLASGSSTLSLARSSAKRAVAGRVSISSTLSVVRAALREISFSSPSSVCSIAAGSSVTLASSCGIASSTCRASSSTSSVAHIETGLASAAVSSGITSSCIFSATSFRQLTGVSTSSLAEPPTISSRNLSKEDTSAVAFSPWTSCVRLTGEVTSSSTVEIAKSTGCSAGLSARRGETSPSCSISGMLL</sequence>
<dbReference type="EMBL" id="GEZM01033291">
    <property type="protein sequence ID" value="JAV84278.1"/>
    <property type="molecule type" value="Transcribed_RNA"/>
</dbReference>
<keyword evidence="1" id="KW-0472">Membrane</keyword>
<dbReference type="EMBL" id="GEZM01033290">
    <property type="protein sequence ID" value="JAV84279.1"/>
    <property type="molecule type" value="Transcribed_RNA"/>
</dbReference>
<dbReference type="AlphaFoldDB" id="A0A1Y1MH26"/>
<proteinExistence type="predicted"/>
<keyword evidence="1" id="KW-0812">Transmembrane</keyword>
<evidence type="ECO:0000313" key="2">
    <source>
        <dbReference type="EMBL" id="JAV84278.1"/>
    </source>
</evidence>
<feature type="transmembrane region" description="Helical" evidence="1">
    <location>
        <begin position="7"/>
        <end position="29"/>
    </location>
</feature>
<evidence type="ECO:0000256" key="1">
    <source>
        <dbReference type="SAM" id="Phobius"/>
    </source>
</evidence>
<organism evidence="2">
    <name type="scientific">Photinus pyralis</name>
    <name type="common">Common eastern firefly</name>
    <name type="synonym">Lampyris pyralis</name>
    <dbReference type="NCBI Taxonomy" id="7054"/>
    <lineage>
        <taxon>Eukaryota</taxon>
        <taxon>Metazoa</taxon>
        <taxon>Ecdysozoa</taxon>
        <taxon>Arthropoda</taxon>
        <taxon>Hexapoda</taxon>
        <taxon>Insecta</taxon>
        <taxon>Pterygota</taxon>
        <taxon>Neoptera</taxon>
        <taxon>Endopterygota</taxon>
        <taxon>Coleoptera</taxon>
        <taxon>Polyphaga</taxon>
        <taxon>Elateriformia</taxon>
        <taxon>Elateroidea</taxon>
        <taxon>Lampyridae</taxon>
        <taxon>Lampyrinae</taxon>
        <taxon>Photinus</taxon>
    </lineage>
</organism>
<protein>
    <submittedName>
        <fullName evidence="2">Uncharacterized protein</fullName>
    </submittedName>
</protein>
<reference evidence="2" key="1">
    <citation type="journal article" date="2016" name="Sci. Rep.">
        <title>Molecular characterization of firefly nuptial gifts: a multi-omics approach sheds light on postcopulatory sexual selection.</title>
        <authorList>
            <person name="Al-Wathiqui N."/>
            <person name="Fallon T.R."/>
            <person name="South A."/>
            <person name="Weng J.K."/>
            <person name="Lewis S.M."/>
        </authorList>
    </citation>
    <scope>NUCLEOTIDE SEQUENCE</scope>
</reference>
<keyword evidence="1" id="KW-1133">Transmembrane helix</keyword>
<name>A0A1Y1MH26_PHOPY</name>
<accession>A0A1Y1MH26</accession>